<dbReference type="KEGG" id="pfer:IRI77_28930"/>
<dbReference type="SUPFAM" id="SSF52467">
    <property type="entry name" value="DHS-like NAD/FAD-binding domain"/>
    <property type="match status" value="1"/>
</dbReference>
<feature type="domain" description="DUF4062" evidence="1">
    <location>
        <begin position="6"/>
        <end position="93"/>
    </location>
</feature>
<dbReference type="Pfam" id="PF13271">
    <property type="entry name" value="DUF4062"/>
    <property type="match status" value="1"/>
</dbReference>
<dbReference type="Proteomes" id="UP000593892">
    <property type="component" value="Chromosome"/>
</dbReference>
<dbReference type="RefSeq" id="WP_194448444.1">
    <property type="nucleotide sequence ID" value="NZ_CP063849.1"/>
</dbReference>
<evidence type="ECO:0000313" key="3">
    <source>
        <dbReference type="Proteomes" id="UP000593892"/>
    </source>
</evidence>
<evidence type="ECO:0000259" key="1">
    <source>
        <dbReference type="Pfam" id="PF13271"/>
    </source>
</evidence>
<evidence type="ECO:0000313" key="2">
    <source>
        <dbReference type="EMBL" id="QOY86775.1"/>
    </source>
</evidence>
<name>A0A7S7NNG7_PALFE</name>
<proteinExistence type="predicted"/>
<organism evidence="2 3">
    <name type="scientific">Paludibaculum fermentans</name>
    <dbReference type="NCBI Taxonomy" id="1473598"/>
    <lineage>
        <taxon>Bacteria</taxon>
        <taxon>Pseudomonadati</taxon>
        <taxon>Acidobacteriota</taxon>
        <taxon>Terriglobia</taxon>
        <taxon>Bryobacterales</taxon>
        <taxon>Bryobacteraceae</taxon>
        <taxon>Paludibaculum</taxon>
    </lineage>
</organism>
<dbReference type="EMBL" id="CP063849">
    <property type="protein sequence ID" value="QOY86775.1"/>
    <property type="molecule type" value="Genomic_DNA"/>
</dbReference>
<protein>
    <submittedName>
        <fullName evidence="2">SIR2 family protein</fullName>
    </submittedName>
</protein>
<gene>
    <name evidence="2" type="ORF">IRI77_28930</name>
</gene>
<dbReference type="Pfam" id="PF13289">
    <property type="entry name" value="SIR2_2"/>
    <property type="match status" value="1"/>
</dbReference>
<dbReference type="InterPro" id="IPR025139">
    <property type="entry name" value="DUF4062"/>
</dbReference>
<dbReference type="InterPro" id="IPR029035">
    <property type="entry name" value="DHS-like_NAD/FAD-binding_dom"/>
</dbReference>
<keyword evidence="3" id="KW-1185">Reference proteome</keyword>
<dbReference type="AlphaFoldDB" id="A0A7S7NNG7"/>
<sequence>MPGKLRIFISSTMEDLENERASIVEQLRSMNFEPVNAEGILPNGATSWDRISEEIETCHAMILLGGIRYGWIPTSGPLAQQNVSVTHGEYLAARAHGLAVLPFFKNLSYKADRTSEDAKRRDSFRSEIEEWEGGQFRSTFTNVVDLSEKVPAAVVTMLSDHYQRDLIAKRRTQVESAPPPPPPPPGQVEPPVHLARSVAEGKAILWVGSGISLRAGMPSTDVLTSELVRSIREKAAGYMPPPVGSGIASVTSDFELLHSRDQLLVKLRELLDLPGGVTPGEAHCHAVRLFPRIITTNYDHLLEAAAAKETTGHTLVVGPHLPSPPPEKYIWKIHGAVDFPEALVMSEKDLARFGAPDTGLEAALTDLLKDAPLLVAGTSLRDPSILRLFRALRPVLDGYWTIIPGDVLGKARAADLRLQPVEGTLESLLAALAQPRP</sequence>
<reference evidence="2 3" key="1">
    <citation type="submission" date="2020-10" db="EMBL/GenBank/DDBJ databases">
        <title>Complete genome sequence of Paludibaculum fermentans P105T, a facultatively anaerobic acidobacterium capable of dissimilatory Fe(III) reduction.</title>
        <authorList>
            <person name="Dedysh S.N."/>
            <person name="Beletsky A.V."/>
            <person name="Kulichevskaya I.S."/>
            <person name="Mardanov A.V."/>
            <person name="Ravin N.V."/>
        </authorList>
    </citation>
    <scope>NUCLEOTIDE SEQUENCE [LARGE SCALE GENOMIC DNA]</scope>
    <source>
        <strain evidence="2 3">P105</strain>
    </source>
</reference>
<accession>A0A7S7NNG7</accession>